<organism evidence="1">
    <name type="scientific">marine sediment metagenome</name>
    <dbReference type="NCBI Taxonomy" id="412755"/>
    <lineage>
        <taxon>unclassified sequences</taxon>
        <taxon>metagenomes</taxon>
        <taxon>ecological metagenomes</taxon>
    </lineage>
</organism>
<dbReference type="EMBL" id="BART01022426">
    <property type="protein sequence ID" value="GAG96213.1"/>
    <property type="molecule type" value="Genomic_DNA"/>
</dbReference>
<name>X1CIY6_9ZZZZ</name>
<feature type="non-terminal residue" evidence="1">
    <location>
        <position position="1"/>
    </location>
</feature>
<proteinExistence type="predicted"/>
<comment type="caution">
    <text evidence="1">The sequence shown here is derived from an EMBL/GenBank/DDBJ whole genome shotgun (WGS) entry which is preliminary data.</text>
</comment>
<protein>
    <submittedName>
        <fullName evidence="1">Uncharacterized protein</fullName>
    </submittedName>
</protein>
<evidence type="ECO:0000313" key="1">
    <source>
        <dbReference type="EMBL" id="GAG96213.1"/>
    </source>
</evidence>
<gene>
    <name evidence="1" type="ORF">S01H4_41050</name>
</gene>
<reference evidence="1" key="1">
    <citation type="journal article" date="2014" name="Front. Microbiol.">
        <title>High frequency of phylogenetically diverse reductive dehalogenase-homologous genes in deep subseafloor sedimentary metagenomes.</title>
        <authorList>
            <person name="Kawai M."/>
            <person name="Futagami T."/>
            <person name="Toyoda A."/>
            <person name="Takaki Y."/>
            <person name="Nishi S."/>
            <person name="Hori S."/>
            <person name="Arai W."/>
            <person name="Tsubouchi T."/>
            <person name="Morono Y."/>
            <person name="Uchiyama I."/>
            <person name="Ito T."/>
            <person name="Fujiyama A."/>
            <person name="Inagaki F."/>
            <person name="Takami H."/>
        </authorList>
    </citation>
    <scope>NUCLEOTIDE SEQUENCE</scope>
    <source>
        <strain evidence="1">Expedition CK06-06</strain>
    </source>
</reference>
<sequence>WYGNKVSDIEEFKKSVDRVIEMNPSVGISSHLINPVEEGLEERLRAFRAIFDKREQRILANISKGIDTIEKLSKAPTIYPRIPMDVYYAFEMFMLEKHIELLKRDGLLREENGF</sequence>
<dbReference type="AlphaFoldDB" id="X1CIY6"/>
<accession>X1CIY6</accession>